<evidence type="ECO:0000256" key="4">
    <source>
        <dbReference type="ARBA" id="ARBA00022771"/>
    </source>
</evidence>
<dbReference type="FunFam" id="3.30.160.60:FF:001102">
    <property type="entry name" value="Transcription factor IIIA"/>
    <property type="match status" value="2"/>
</dbReference>
<proteinExistence type="predicted"/>
<dbReference type="GO" id="GO:0005634">
    <property type="term" value="C:nucleus"/>
    <property type="evidence" value="ECO:0007669"/>
    <property type="project" value="UniProtKB-SubCell"/>
</dbReference>
<evidence type="ECO:0000256" key="10">
    <source>
        <dbReference type="SAM" id="MobiDB-lite"/>
    </source>
</evidence>
<dbReference type="SUPFAM" id="SSF57667">
    <property type="entry name" value="beta-beta-alpha zinc fingers"/>
    <property type="match status" value="5"/>
</dbReference>
<evidence type="ECO:0000256" key="3">
    <source>
        <dbReference type="ARBA" id="ARBA00022737"/>
    </source>
</evidence>
<gene>
    <name evidence="12" type="ORF">KVV02_001235</name>
</gene>
<feature type="domain" description="C2H2-type" evidence="11">
    <location>
        <begin position="426"/>
        <end position="456"/>
    </location>
</feature>
<evidence type="ECO:0000256" key="1">
    <source>
        <dbReference type="ARBA" id="ARBA00004123"/>
    </source>
</evidence>
<feature type="region of interest" description="Disordered" evidence="10">
    <location>
        <begin position="264"/>
        <end position="295"/>
    </location>
</feature>
<feature type="domain" description="C2H2-type" evidence="11">
    <location>
        <begin position="203"/>
        <end position="232"/>
    </location>
</feature>
<dbReference type="Gene3D" id="3.30.160.60">
    <property type="entry name" value="Classic Zinc Finger"/>
    <property type="match status" value="8"/>
</dbReference>
<keyword evidence="3" id="KW-0677">Repeat</keyword>
<dbReference type="PROSITE" id="PS00028">
    <property type="entry name" value="ZINC_FINGER_C2H2_1"/>
    <property type="match status" value="8"/>
</dbReference>
<keyword evidence="5" id="KW-0862">Zinc</keyword>
<keyword evidence="7" id="KW-0804">Transcription</keyword>
<evidence type="ECO:0000256" key="7">
    <source>
        <dbReference type="ARBA" id="ARBA00023163"/>
    </source>
</evidence>
<keyword evidence="6" id="KW-0805">Transcription regulation</keyword>
<evidence type="ECO:0000256" key="5">
    <source>
        <dbReference type="ARBA" id="ARBA00022833"/>
    </source>
</evidence>
<keyword evidence="8" id="KW-0539">Nucleus</keyword>
<dbReference type="FunFam" id="3.30.160.60:FF:000032">
    <property type="entry name" value="Krueppel-like factor 4"/>
    <property type="match status" value="1"/>
</dbReference>
<dbReference type="InterPro" id="IPR051061">
    <property type="entry name" value="Zinc_finger_trans_reg"/>
</dbReference>
<dbReference type="SMART" id="SM00355">
    <property type="entry name" value="ZnF_C2H2"/>
    <property type="match status" value="10"/>
</dbReference>
<feature type="compositionally biased region" description="Low complexity" evidence="10">
    <location>
        <begin position="107"/>
        <end position="120"/>
    </location>
</feature>
<name>A0A9P8CV56_MORAP</name>
<feature type="compositionally biased region" description="Low complexity" evidence="10">
    <location>
        <begin position="151"/>
        <end position="161"/>
    </location>
</feature>
<comment type="subcellular location">
    <subcellularLocation>
        <location evidence="1">Nucleus</location>
    </subcellularLocation>
</comment>
<evidence type="ECO:0000313" key="12">
    <source>
        <dbReference type="EMBL" id="KAG9320617.1"/>
    </source>
</evidence>
<accession>A0A9P8CV56</accession>
<feature type="domain" description="C2H2-type" evidence="11">
    <location>
        <begin position="460"/>
        <end position="490"/>
    </location>
</feature>
<dbReference type="PANTHER" id="PTHR46179:SF13">
    <property type="entry name" value="C2H2-TYPE DOMAIN-CONTAINING PROTEIN"/>
    <property type="match status" value="1"/>
</dbReference>
<evidence type="ECO:0000256" key="6">
    <source>
        <dbReference type="ARBA" id="ARBA00023015"/>
    </source>
</evidence>
<evidence type="ECO:0000313" key="13">
    <source>
        <dbReference type="Proteomes" id="UP000717515"/>
    </source>
</evidence>
<feature type="domain" description="C2H2-type" evidence="11">
    <location>
        <begin position="340"/>
        <end position="369"/>
    </location>
</feature>
<reference evidence="12" key="1">
    <citation type="submission" date="2021-07" db="EMBL/GenBank/DDBJ databases">
        <title>Draft genome of Mortierella alpina, strain LL118, isolated from an aspen leaf litter sample.</title>
        <authorList>
            <person name="Yang S."/>
            <person name="Vinatzer B.A."/>
        </authorList>
    </citation>
    <scope>NUCLEOTIDE SEQUENCE</scope>
    <source>
        <strain evidence="12">LL118</strain>
    </source>
</reference>
<evidence type="ECO:0000256" key="9">
    <source>
        <dbReference type="PROSITE-ProRule" id="PRU00042"/>
    </source>
</evidence>
<feature type="region of interest" description="Disordered" evidence="10">
    <location>
        <begin position="1"/>
        <end position="27"/>
    </location>
</feature>
<feature type="compositionally biased region" description="Low complexity" evidence="10">
    <location>
        <begin position="62"/>
        <end position="79"/>
    </location>
</feature>
<dbReference type="PROSITE" id="PS50157">
    <property type="entry name" value="ZINC_FINGER_C2H2_2"/>
    <property type="match status" value="7"/>
</dbReference>
<dbReference type="Pfam" id="PF00096">
    <property type="entry name" value="zf-C2H2"/>
    <property type="match status" value="2"/>
</dbReference>
<comment type="caution">
    <text evidence="12">The sequence shown here is derived from an EMBL/GenBank/DDBJ whole genome shotgun (WGS) entry which is preliminary data.</text>
</comment>
<protein>
    <recommendedName>
        <fullName evidence="11">C2H2-type domain-containing protein</fullName>
    </recommendedName>
</protein>
<evidence type="ECO:0000256" key="8">
    <source>
        <dbReference type="ARBA" id="ARBA00023242"/>
    </source>
</evidence>
<sequence length="580" mass="64693">MPSSSPPLNRRKGRSADLHSSMLDQEASQYNGAAVGFTSSKSLDRIDHGSAPVALYTPPKVSSSQQSNQRASSRRNSNSPDSPAKRKRLDTPATTGRQPQESDQDYESSVVGSEGSDSDGNYGSDADESSDGQSTLPAAGEAHISVIDPQSGSSSRGSRGSPVKSTPTRPKPYICLYPGCQKAYSRPSRLQEHERAHTGERPFKCHEPGCSASFFREDHCITHAKSHGPQRPFQCTQSNCDKAFHSQDKLARHLKTHDEIASMSSTLEQEHLSEDDSRIRNRRSPSRQSSIGPETIRRIAEEITKERPYACTWEGCLKRFTKHQKLKAHVCMVHEGRKPYPCTHEGCTMSFQTPSKLRKHHLVHSDANRYGCGVLGCETYFSKWSLLQKHNKTCHKSAPCPVCRKTVLNKTLRAHMKIHDTSRPQVTCTADGCTKVFSTERTLAAHVKLAHQAPECAPNFKCEYPGCGKPFSYKHVLERHQKRIHEEPQSRKKRRDAIEGTFMDSIVGFTAQDTETKLPFACTVPGCTRRYTTEKLLQRHLSSQVHEHGDVTGMDVMQSMAEAENQSIRDMIDLHIQGES</sequence>
<keyword evidence="4 9" id="KW-0863">Zinc-finger</keyword>
<evidence type="ECO:0000256" key="2">
    <source>
        <dbReference type="ARBA" id="ARBA00022723"/>
    </source>
</evidence>
<feature type="domain" description="C2H2-type" evidence="11">
    <location>
        <begin position="309"/>
        <end position="339"/>
    </location>
</feature>
<organism evidence="12 13">
    <name type="scientific">Mortierella alpina</name>
    <name type="common">Oleaginous fungus</name>
    <name type="synonym">Mortierella renispora</name>
    <dbReference type="NCBI Taxonomy" id="64518"/>
    <lineage>
        <taxon>Eukaryota</taxon>
        <taxon>Fungi</taxon>
        <taxon>Fungi incertae sedis</taxon>
        <taxon>Mucoromycota</taxon>
        <taxon>Mortierellomycotina</taxon>
        <taxon>Mortierellomycetes</taxon>
        <taxon>Mortierellales</taxon>
        <taxon>Mortierellaceae</taxon>
        <taxon>Mortierella</taxon>
    </lineage>
</organism>
<feature type="region of interest" description="Disordered" evidence="10">
    <location>
        <begin position="43"/>
        <end position="171"/>
    </location>
</feature>
<dbReference type="InterPro" id="IPR013087">
    <property type="entry name" value="Znf_C2H2_type"/>
</dbReference>
<feature type="compositionally biased region" description="Polar residues" evidence="10">
    <location>
        <begin position="92"/>
        <end position="101"/>
    </location>
</feature>
<dbReference type="PANTHER" id="PTHR46179">
    <property type="entry name" value="ZINC FINGER PROTEIN"/>
    <property type="match status" value="1"/>
</dbReference>
<feature type="domain" description="C2H2-type" evidence="11">
    <location>
        <begin position="233"/>
        <end position="257"/>
    </location>
</feature>
<dbReference type="InterPro" id="IPR036236">
    <property type="entry name" value="Znf_C2H2_sf"/>
</dbReference>
<dbReference type="Proteomes" id="UP000717515">
    <property type="component" value="Unassembled WGS sequence"/>
</dbReference>
<keyword evidence="2" id="KW-0479">Metal-binding</keyword>
<dbReference type="GO" id="GO:0008270">
    <property type="term" value="F:zinc ion binding"/>
    <property type="evidence" value="ECO:0007669"/>
    <property type="project" value="UniProtKB-KW"/>
</dbReference>
<dbReference type="EMBL" id="JAIFTL010000273">
    <property type="protein sequence ID" value="KAG9320617.1"/>
    <property type="molecule type" value="Genomic_DNA"/>
</dbReference>
<evidence type="ECO:0000259" key="11">
    <source>
        <dbReference type="PROSITE" id="PS50157"/>
    </source>
</evidence>
<dbReference type="AlphaFoldDB" id="A0A9P8CV56"/>
<dbReference type="GO" id="GO:0006357">
    <property type="term" value="P:regulation of transcription by RNA polymerase II"/>
    <property type="evidence" value="ECO:0007669"/>
    <property type="project" value="TreeGrafter"/>
</dbReference>
<feature type="compositionally biased region" description="Basic and acidic residues" evidence="10">
    <location>
        <begin position="268"/>
        <end position="279"/>
    </location>
</feature>
<feature type="domain" description="C2H2-type" evidence="11">
    <location>
        <begin position="173"/>
        <end position="202"/>
    </location>
</feature>